<dbReference type="RefSeq" id="WP_091501604.1">
    <property type="nucleotide sequence ID" value="NZ_FOLI01000001.1"/>
</dbReference>
<dbReference type="EMBL" id="FOLI01000001">
    <property type="protein sequence ID" value="SFB85829.1"/>
    <property type="molecule type" value="Genomic_DNA"/>
</dbReference>
<proteinExistence type="predicted"/>
<gene>
    <name evidence="1" type="ORF">SAMN05660453_0456</name>
</gene>
<dbReference type="OrthoDB" id="1644322at2"/>
<evidence type="ECO:0000313" key="2">
    <source>
        <dbReference type="Proteomes" id="UP000199376"/>
    </source>
</evidence>
<accession>A0A1I1EF95</accession>
<sequence length="136" mass="15993">MNKDFLEGEDWLAMVQQYFEKDYRERGKVKWNGFFLSDHTAKLKSKSQNEKVANQAVWLSKRSLEQIQQSVHLAYEHASLLILQKNQVDCDNRIPLPVAGRVRDFYAEGFYLGDEAIDWTEVRYAEVKNGKSRINY</sequence>
<evidence type="ECO:0008006" key="3">
    <source>
        <dbReference type="Google" id="ProtNLM"/>
    </source>
</evidence>
<evidence type="ECO:0000313" key="1">
    <source>
        <dbReference type="EMBL" id="SFB85829.1"/>
    </source>
</evidence>
<dbReference type="AlphaFoldDB" id="A0A1I1EF95"/>
<dbReference type="STRING" id="283737.SAMN05660453_0456"/>
<organism evidence="1 2">
    <name type="scientific">Fructobacillus durionis</name>
    <dbReference type="NCBI Taxonomy" id="283737"/>
    <lineage>
        <taxon>Bacteria</taxon>
        <taxon>Bacillati</taxon>
        <taxon>Bacillota</taxon>
        <taxon>Bacilli</taxon>
        <taxon>Lactobacillales</taxon>
        <taxon>Lactobacillaceae</taxon>
        <taxon>Fructobacillus</taxon>
    </lineage>
</organism>
<dbReference type="Proteomes" id="UP000199376">
    <property type="component" value="Unassembled WGS sequence"/>
</dbReference>
<name>A0A1I1EF95_9LACO</name>
<protein>
    <recommendedName>
        <fullName evidence="3">DNA-directed RNA polymerase beta subunit</fullName>
    </recommendedName>
</protein>
<reference evidence="1 2" key="1">
    <citation type="submission" date="2016-10" db="EMBL/GenBank/DDBJ databases">
        <authorList>
            <person name="de Groot N.N."/>
        </authorList>
    </citation>
    <scope>NUCLEOTIDE SEQUENCE [LARGE SCALE GENOMIC DNA]</scope>
    <source>
        <strain evidence="1 2">DSM 19113</strain>
    </source>
</reference>
<keyword evidence="2" id="KW-1185">Reference proteome</keyword>